<dbReference type="AlphaFoldDB" id="X1BZQ2"/>
<keyword evidence="5 8" id="KW-0472">Membrane</keyword>
<gene>
    <name evidence="9" type="ORF">S01H4_25212</name>
</gene>
<evidence type="ECO:0000256" key="8">
    <source>
        <dbReference type="SAM" id="Phobius"/>
    </source>
</evidence>
<keyword evidence="6" id="KW-0131">Cell cycle</keyword>
<evidence type="ECO:0000256" key="2">
    <source>
        <dbReference type="ARBA" id="ARBA00022618"/>
    </source>
</evidence>
<sequence>MNDYSAPKKILIMGLSFLFLVLIIASFFGEKGLIEIFHAQKENDAMKQEVQQLSRKRDKLIRDIWELENNPEAVELKAREKLWLSNPDEIIIIKK</sequence>
<dbReference type="EMBL" id="BART01011964">
    <property type="protein sequence ID" value="GAG89698.1"/>
    <property type="molecule type" value="Genomic_DNA"/>
</dbReference>
<accession>X1BZQ2</accession>
<evidence type="ECO:0000256" key="6">
    <source>
        <dbReference type="ARBA" id="ARBA00023306"/>
    </source>
</evidence>
<reference evidence="9" key="1">
    <citation type="journal article" date="2014" name="Front. Microbiol.">
        <title>High frequency of phylogenetically diverse reductive dehalogenase-homologous genes in deep subseafloor sedimentary metagenomes.</title>
        <authorList>
            <person name="Kawai M."/>
            <person name="Futagami T."/>
            <person name="Toyoda A."/>
            <person name="Takaki Y."/>
            <person name="Nishi S."/>
            <person name="Hori S."/>
            <person name="Arai W."/>
            <person name="Tsubouchi T."/>
            <person name="Morono Y."/>
            <person name="Uchiyama I."/>
            <person name="Ito T."/>
            <person name="Fujiyama A."/>
            <person name="Inagaki F."/>
            <person name="Takami H."/>
        </authorList>
    </citation>
    <scope>NUCLEOTIDE SEQUENCE</scope>
    <source>
        <strain evidence="9">Expedition CK06-06</strain>
    </source>
</reference>
<dbReference type="GO" id="GO:0043093">
    <property type="term" value="P:FtsZ-dependent cytokinesis"/>
    <property type="evidence" value="ECO:0007669"/>
    <property type="project" value="TreeGrafter"/>
</dbReference>
<keyword evidence="2" id="KW-0132">Cell division</keyword>
<dbReference type="GO" id="GO:0030428">
    <property type="term" value="C:cell septum"/>
    <property type="evidence" value="ECO:0007669"/>
    <property type="project" value="TreeGrafter"/>
</dbReference>
<dbReference type="PANTHER" id="PTHR37485">
    <property type="entry name" value="CELL DIVISION PROTEIN FTSB"/>
    <property type="match status" value="1"/>
</dbReference>
<evidence type="ECO:0008006" key="10">
    <source>
        <dbReference type="Google" id="ProtNLM"/>
    </source>
</evidence>
<protein>
    <recommendedName>
        <fullName evidence="10">Septum formation initiator</fullName>
    </recommendedName>
</protein>
<keyword evidence="1" id="KW-1003">Cell membrane</keyword>
<feature type="transmembrane region" description="Helical" evidence="8">
    <location>
        <begin position="12"/>
        <end position="29"/>
    </location>
</feature>
<evidence type="ECO:0000256" key="1">
    <source>
        <dbReference type="ARBA" id="ARBA00022475"/>
    </source>
</evidence>
<name>X1BZQ2_9ZZZZ</name>
<evidence type="ECO:0000313" key="9">
    <source>
        <dbReference type="EMBL" id="GAG89698.1"/>
    </source>
</evidence>
<evidence type="ECO:0000256" key="5">
    <source>
        <dbReference type="ARBA" id="ARBA00023136"/>
    </source>
</evidence>
<dbReference type="Pfam" id="PF04977">
    <property type="entry name" value="DivIC"/>
    <property type="match status" value="1"/>
</dbReference>
<keyword evidence="7" id="KW-0175">Coiled coil</keyword>
<comment type="caution">
    <text evidence="9">The sequence shown here is derived from an EMBL/GenBank/DDBJ whole genome shotgun (WGS) entry which is preliminary data.</text>
</comment>
<dbReference type="PANTHER" id="PTHR37485:SF1">
    <property type="entry name" value="CELL DIVISION PROTEIN FTSB"/>
    <property type="match status" value="1"/>
</dbReference>
<keyword evidence="3 8" id="KW-0812">Transmembrane</keyword>
<dbReference type="InterPro" id="IPR023081">
    <property type="entry name" value="Cell_div_FtsB"/>
</dbReference>
<organism evidence="9">
    <name type="scientific">marine sediment metagenome</name>
    <dbReference type="NCBI Taxonomy" id="412755"/>
    <lineage>
        <taxon>unclassified sequences</taxon>
        <taxon>metagenomes</taxon>
        <taxon>ecological metagenomes</taxon>
    </lineage>
</organism>
<feature type="coiled-coil region" evidence="7">
    <location>
        <begin position="36"/>
        <end position="70"/>
    </location>
</feature>
<evidence type="ECO:0000256" key="3">
    <source>
        <dbReference type="ARBA" id="ARBA00022692"/>
    </source>
</evidence>
<evidence type="ECO:0000256" key="4">
    <source>
        <dbReference type="ARBA" id="ARBA00022989"/>
    </source>
</evidence>
<proteinExistence type="predicted"/>
<dbReference type="InterPro" id="IPR007060">
    <property type="entry name" value="FtsL/DivIC"/>
</dbReference>
<keyword evidence="4 8" id="KW-1133">Transmembrane helix</keyword>
<evidence type="ECO:0000256" key="7">
    <source>
        <dbReference type="SAM" id="Coils"/>
    </source>
</evidence>